<feature type="transmembrane region" description="Helical" evidence="2">
    <location>
        <begin position="67"/>
        <end position="88"/>
    </location>
</feature>
<name>C1B7X6_RHOOB</name>
<feature type="compositionally biased region" description="Low complexity" evidence="1">
    <location>
        <begin position="107"/>
        <end position="143"/>
    </location>
</feature>
<keyword evidence="2" id="KW-1133">Transmembrane helix</keyword>
<accession>C1B7X6</accession>
<reference evidence="3 4" key="1">
    <citation type="submission" date="2009-03" db="EMBL/GenBank/DDBJ databases">
        <title>Comparison of the complete genome sequences of Rhodococcus erythropolis PR4 and Rhodococcus opacus B4.</title>
        <authorList>
            <person name="Takarada H."/>
            <person name="Sekine M."/>
            <person name="Hosoyama A."/>
            <person name="Yamada R."/>
            <person name="Fujisawa T."/>
            <person name="Omata S."/>
            <person name="Shimizu A."/>
            <person name="Tsukatani N."/>
            <person name="Tanikawa S."/>
            <person name="Fujita N."/>
            <person name="Harayama S."/>
        </authorList>
    </citation>
    <scope>NUCLEOTIDE SEQUENCE [LARGE SCALE GENOMIC DNA]</scope>
    <source>
        <strain evidence="3 4">B4</strain>
    </source>
</reference>
<dbReference type="KEGG" id="rop:ROP_35320"/>
<sequence>MRRQHGRISSGKQHIHRVGGRILLCSLPSFGASDLHLFCVCFVSTSPFDQPRPFDFRSSDLRIRMHALAAAISVSAAALLGAATAHAAPTTPPSTSQPGVTDPSAAPTTSQPGVTVPTTPPSTSQPGVTDPAAPAETTPAETTPAPPQAPLAVPRGETAVPAAPLAPDLALDAPAPAAEEVVAEAQAAQPATVWIDPEDMPKSHQAPVAPALPVPKPVVEVNAAADTLVGAVPVAVNGRQYGNPEGYVGTIGWRVGDATGTAGIAVDPSSPTAATVSAFSADSNAEHPTNWSAPVDVTPVAAAIADAAYRSPAFAQLVQTIASLPAPQLPQLQSTDSGAATTTIAGVNVRSQATLHV</sequence>
<proteinExistence type="predicted"/>
<evidence type="ECO:0000313" key="3">
    <source>
        <dbReference type="EMBL" id="BAH51779.1"/>
    </source>
</evidence>
<keyword evidence="2" id="KW-0472">Membrane</keyword>
<feature type="region of interest" description="Disordered" evidence="1">
    <location>
        <begin position="87"/>
        <end position="153"/>
    </location>
</feature>
<gene>
    <name evidence="3" type="ordered locus">ROP_35320</name>
</gene>
<dbReference type="EMBL" id="AP011115">
    <property type="protein sequence ID" value="BAH51779.1"/>
    <property type="molecule type" value="Genomic_DNA"/>
</dbReference>
<keyword evidence="2" id="KW-0812">Transmembrane</keyword>
<evidence type="ECO:0000313" key="4">
    <source>
        <dbReference type="Proteomes" id="UP000002212"/>
    </source>
</evidence>
<dbReference type="Proteomes" id="UP000002212">
    <property type="component" value="Chromosome"/>
</dbReference>
<dbReference type="PATRIC" id="fig|632772.20.peg.3700"/>
<evidence type="ECO:0000256" key="1">
    <source>
        <dbReference type="SAM" id="MobiDB-lite"/>
    </source>
</evidence>
<dbReference type="HOGENOM" id="CLU_930271_0_0_11"/>
<dbReference type="AlphaFoldDB" id="C1B7X6"/>
<protein>
    <submittedName>
        <fullName evidence="3">Uncharacterized protein</fullName>
    </submittedName>
</protein>
<organism evidence="3 4">
    <name type="scientific">Rhodococcus opacus (strain B4)</name>
    <dbReference type="NCBI Taxonomy" id="632772"/>
    <lineage>
        <taxon>Bacteria</taxon>
        <taxon>Bacillati</taxon>
        <taxon>Actinomycetota</taxon>
        <taxon>Actinomycetes</taxon>
        <taxon>Mycobacteriales</taxon>
        <taxon>Nocardiaceae</taxon>
        <taxon>Rhodococcus</taxon>
    </lineage>
</organism>
<feature type="compositionally biased region" description="Low complexity" evidence="1">
    <location>
        <begin position="87"/>
        <end position="98"/>
    </location>
</feature>
<dbReference type="STRING" id="632772.ROP_35320"/>
<evidence type="ECO:0000256" key="2">
    <source>
        <dbReference type="SAM" id="Phobius"/>
    </source>
</evidence>